<reference evidence="3" key="2">
    <citation type="submission" date="2015-01" db="EMBL/GenBank/DDBJ databases">
        <title>Evolutionary Origins and Diversification of the Mycorrhizal Mutualists.</title>
        <authorList>
            <consortium name="DOE Joint Genome Institute"/>
            <consortium name="Mycorrhizal Genomics Consortium"/>
            <person name="Kohler A."/>
            <person name="Kuo A."/>
            <person name="Nagy L.G."/>
            <person name="Floudas D."/>
            <person name="Copeland A."/>
            <person name="Barry K.W."/>
            <person name="Cichocki N."/>
            <person name="Veneault-Fourrey C."/>
            <person name="LaButti K."/>
            <person name="Lindquist E.A."/>
            <person name="Lipzen A."/>
            <person name="Lundell T."/>
            <person name="Morin E."/>
            <person name="Murat C."/>
            <person name="Riley R."/>
            <person name="Ohm R."/>
            <person name="Sun H."/>
            <person name="Tunlid A."/>
            <person name="Henrissat B."/>
            <person name="Grigoriev I.V."/>
            <person name="Hibbett D.S."/>
            <person name="Martin F."/>
        </authorList>
    </citation>
    <scope>NUCLEOTIDE SEQUENCE [LARGE SCALE GENOMIC DNA]</scope>
    <source>
        <strain evidence="3">LaAM-08-1</strain>
    </source>
</reference>
<keyword evidence="1" id="KW-0175">Coiled coil</keyword>
<dbReference type="CDD" id="cd10170">
    <property type="entry name" value="ASKHA_NBD_HSP70"/>
    <property type="match status" value="1"/>
</dbReference>
<dbReference type="OrthoDB" id="2963168at2759"/>
<dbReference type="InterPro" id="IPR043129">
    <property type="entry name" value="ATPase_NBD"/>
</dbReference>
<dbReference type="Gene3D" id="3.30.420.40">
    <property type="match status" value="2"/>
</dbReference>
<protein>
    <submittedName>
        <fullName evidence="2">Uncharacterized protein</fullName>
    </submittedName>
</protein>
<organism evidence="2 3">
    <name type="scientific">Laccaria amethystina LaAM-08-1</name>
    <dbReference type="NCBI Taxonomy" id="1095629"/>
    <lineage>
        <taxon>Eukaryota</taxon>
        <taxon>Fungi</taxon>
        <taxon>Dikarya</taxon>
        <taxon>Basidiomycota</taxon>
        <taxon>Agaricomycotina</taxon>
        <taxon>Agaricomycetes</taxon>
        <taxon>Agaricomycetidae</taxon>
        <taxon>Agaricales</taxon>
        <taxon>Agaricineae</taxon>
        <taxon>Hydnangiaceae</taxon>
        <taxon>Laccaria</taxon>
    </lineage>
</organism>
<name>A0A0C9WSR9_9AGAR</name>
<reference evidence="2 3" key="1">
    <citation type="submission" date="2014-04" db="EMBL/GenBank/DDBJ databases">
        <authorList>
            <consortium name="DOE Joint Genome Institute"/>
            <person name="Kuo A."/>
            <person name="Kohler A."/>
            <person name="Nagy L.G."/>
            <person name="Floudas D."/>
            <person name="Copeland A."/>
            <person name="Barry K.W."/>
            <person name="Cichocki N."/>
            <person name="Veneault-Fourrey C."/>
            <person name="LaButti K."/>
            <person name="Lindquist E.A."/>
            <person name="Lipzen A."/>
            <person name="Lundell T."/>
            <person name="Morin E."/>
            <person name="Murat C."/>
            <person name="Sun H."/>
            <person name="Tunlid A."/>
            <person name="Henrissat B."/>
            <person name="Grigoriev I.V."/>
            <person name="Hibbett D.S."/>
            <person name="Martin F."/>
            <person name="Nordberg H.P."/>
            <person name="Cantor M.N."/>
            <person name="Hua S.X."/>
        </authorList>
    </citation>
    <scope>NUCLEOTIDE SEQUENCE [LARGE SCALE GENOMIC DNA]</scope>
    <source>
        <strain evidence="2 3">LaAM-08-1</strain>
    </source>
</reference>
<dbReference type="PANTHER" id="PTHR14187">
    <property type="entry name" value="ALPHA KINASE/ELONGATION FACTOR 2 KINASE"/>
    <property type="match status" value="1"/>
</dbReference>
<sequence>MESQGNDIRKSFVDAQRYPACSSSISLAEELLSIFDRLRTSEQNLKQREEDAERMIREIESLNKQLQESKSESRYLKEGVLPGLNRENKRLVEENKKLSVQLNALKGRPFEDGKALSRNVQMEQAPVIPHTVQSNAVYRGHRRRLVMAIDVGTTFSCVSYSILDPGQVPETKGVTRYPGLESSTGGSKIPSVLYYDRMGKVRAVGAEALLDGIYERAEDEMWVKCEWFKLHLRSQKQPQLPPLPLNKSVVEVFADYVKYLFNCSSQYIQDIHANGPNLWLAVKDDIAFILSHPNGWEGTQQIQMTEAAILAGLIPDTPSGRARVSFVTEGEASLHFSMQNGLPADALREGDGVVIVDAGGGTIDFSTFSRSGNHNAFEEIAAPQCHFQGSIFVTIHARRFLEEHLADSKFIYDLDHIVSCFDKTTKLRFRDSDERQYVKFGSTRDSDTSFGIRFGQLLIEGSIVSKFFEPSIDCIINAILDARKSANRNITHVVLVGGFSASDGLFNQVRKSPLLTDLNIIRPDNHVNKAVSDGAISFYLDRSVRTRISKATYGMFCHIPYDPTIPDHLKRASHAFMGISGSKRIGDAFDIILPKDTQVLENKEFRQSYFRESQTRNDFKDVSISVWCYKGPSSEPPMWRDVNTDKFVKIWTIKLDLSHINPLPLEQQGNYYRIDYDLVFLFGWTNLKVQLAWKENGVEKRSATTIISEEA</sequence>
<evidence type="ECO:0000313" key="3">
    <source>
        <dbReference type="Proteomes" id="UP000054477"/>
    </source>
</evidence>
<keyword evidence="3" id="KW-1185">Reference proteome</keyword>
<dbReference type="SUPFAM" id="SSF53067">
    <property type="entry name" value="Actin-like ATPase domain"/>
    <property type="match status" value="2"/>
</dbReference>
<dbReference type="Gene3D" id="3.90.640.10">
    <property type="entry name" value="Actin, Chain A, domain 4"/>
    <property type="match status" value="1"/>
</dbReference>
<dbReference type="STRING" id="1095629.A0A0C9WSR9"/>
<dbReference type="Proteomes" id="UP000054477">
    <property type="component" value="Unassembled WGS sequence"/>
</dbReference>
<dbReference type="PANTHER" id="PTHR14187:SF5">
    <property type="entry name" value="HEAT SHOCK 70 KDA PROTEIN 12A"/>
    <property type="match status" value="1"/>
</dbReference>
<dbReference type="HOGENOM" id="CLU_009958_4_2_1"/>
<feature type="coiled-coil region" evidence="1">
    <location>
        <begin position="35"/>
        <end position="108"/>
    </location>
</feature>
<accession>A0A0C9WSR9</accession>
<dbReference type="EMBL" id="KN838777">
    <property type="protein sequence ID" value="KIJ94825.1"/>
    <property type="molecule type" value="Genomic_DNA"/>
</dbReference>
<proteinExistence type="predicted"/>
<dbReference type="AlphaFoldDB" id="A0A0C9WSR9"/>
<evidence type="ECO:0000313" key="2">
    <source>
        <dbReference type="EMBL" id="KIJ94825.1"/>
    </source>
</evidence>
<gene>
    <name evidence="2" type="ORF">K443DRAFT_683458</name>
</gene>
<evidence type="ECO:0000256" key="1">
    <source>
        <dbReference type="SAM" id="Coils"/>
    </source>
</evidence>